<gene>
    <name evidence="2" type="ORF">CHC34_17370</name>
</gene>
<proteinExistence type="predicted"/>
<keyword evidence="1" id="KW-0472">Membrane</keyword>
<name>A0A7U5YSG1_SALER</name>
<dbReference type="AlphaFoldDB" id="A0A7U5YSG1"/>
<evidence type="ECO:0000256" key="1">
    <source>
        <dbReference type="SAM" id="Phobius"/>
    </source>
</evidence>
<reference evidence="2 3" key="1">
    <citation type="submission" date="2018-06" db="EMBL/GenBank/DDBJ databases">
        <title>Completed Genome Sequences of 32 Strains from Various Serotypes of Salmonella enterica.</title>
        <authorList>
            <person name="Nash J.H.E."/>
            <person name="Robertson J."/>
            <person name="Bessonov K."/>
        </authorList>
    </citation>
    <scope>NUCLEOTIDE SEQUENCE [LARGE SCALE GENOMIC DNA]</scope>
    <source>
        <strain evidence="2 3">SA20021456</strain>
    </source>
</reference>
<dbReference type="Proteomes" id="UP000251994">
    <property type="component" value="Chromosome"/>
</dbReference>
<keyword evidence="1" id="KW-0812">Transmembrane</keyword>
<evidence type="ECO:0000313" key="3">
    <source>
        <dbReference type="Proteomes" id="UP000251994"/>
    </source>
</evidence>
<evidence type="ECO:0000313" key="2">
    <source>
        <dbReference type="EMBL" id="AXD72562.1"/>
    </source>
</evidence>
<dbReference type="EMBL" id="CP030219">
    <property type="protein sequence ID" value="AXD72562.1"/>
    <property type="molecule type" value="Genomic_DNA"/>
</dbReference>
<sequence length="63" mass="7426">MSLSVFHWFTSKNDSLMNEAIYNQLINITAISIFENSNKFVILKFIVICFAWIGYWNAIFIML</sequence>
<organism evidence="2 3">
    <name type="scientific">Salmonella enterica</name>
    <name type="common">Salmonella choleraesuis</name>
    <dbReference type="NCBI Taxonomy" id="28901"/>
    <lineage>
        <taxon>Bacteria</taxon>
        <taxon>Pseudomonadati</taxon>
        <taxon>Pseudomonadota</taxon>
        <taxon>Gammaproteobacteria</taxon>
        <taxon>Enterobacterales</taxon>
        <taxon>Enterobacteriaceae</taxon>
        <taxon>Salmonella</taxon>
    </lineage>
</organism>
<keyword evidence="1" id="KW-1133">Transmembrane helix</keyword>
<protein>
    <submittedName>
        <fullName evidence="2">Uncharacterized protein</fullName>
    </submittedName>
</protein>
<accession>A0A7U5YSG1</accession>
<feature type="transmembrane region" description="Helical" evidence="1">
    <location>
        <begin position="41"/>
        <end position="62"/>
    </location>
</feature>